<organism evidence="1 2">
    <name type="scientific">Sphagnurus paluster</name>
    <dbReference type="NCBI Taxonomy" id="117069"/>
    <lineage>
        <taxon>Eukaryota</taxon>
        <taxon>Fungi</taxon>
        <taxon>Dikarya</taxon>
        <taxon>Basidiomycota</taxon>
        <taxon>Agaricomycotina</taxon>
        <taxon>Agaricomycetes</taxon>
        <taxon>Agaricomycetidae</taxon>
        <taxon>Agaricales</taxon>
        <taxon>Tricholomatineae</taxon>
        <taxon>Lyophyllaceae</taxon>
        <taxon>Sphagnurus</taxon>
    </lineage>
</organism>
<evidence type="ECO:0000313" key="2">
    <source>
        <dbReference type="Proteomes" id="UP000717328"/>
    </source>
</evidence>
<protein>
    <submittedName>
        <fullName evidence="1">Uncharacterized protein</fullName>
    </submittedName>
</protein>
<reference evidence="1" key="1">
    <citation type="submission" date="2021-02" db="EMBL/GenBank/DDBJ databases">
        <authorList>
            <person name="Nieuwenhuis M."/>
            <person name="Van De Peppel L.J.J."/>
        </authorList>
    </citation>
    <scope>NUCLEOTIDE SEQUENCE</scope>
    <source>
        <strain evidence="1">D49</strain>
    </source>
</reference>
<proteinExistence type="predicted"/>
<dbReference type="AlphaFoldDB" id="A0A9P7FLD0"/>
<evidence type="ECO:0000313" key="1">
    <source>
        <dbReference type="EMBL" id="KAG5633743.1"/>
    </source>
</evidence>
<comment type="caution">
    <text evidence="1">The sequence shown here is derived from an EMBL/GenBank/DDBJ whole genome shotgun (WGS) entry which is preliminary data.</text>
</comment>
<gene>
    <name evidence="1" type="ORF">H0H81_005594</name>
</gene>
<keyword evidence="2" id="KW-1185">Reference proteome</keyword>
<sequence>MTLALAQRSLRDVSPLVFAEDVLRIGYRLPYQSCKYVHKARIMRQEDKHNLKSSFRAGRTSFEEAFMSAVKPVETPDEYSILRRFLLDGTVIKALLSTIPDLDDDPFMPANFIISFLAQSALNDYDFVDASADIFGQLLSLVKYEPALVPFNPAVLKTASSGSPFDLNAVPS</sequence>
<accession>A0A9P7FLD0</accession>
<dbReference type="Proteomes" id="UP000717328">
    <property type="component" value="Unassembled WGS sequence"/>
</dbReference>
<dbReference type="EMBL" id="JABCKI010007138">
    <property type="protein sequence ID" value="KAG5633743.1"/>
    <property type="molecule type" value="Genomic_DNA"/>
</dbReference>
<name>A0A9P7FLD0_9AGAR</name>
<reference evidence="1" key="2">
    <citation type="submission" date="2021-10" db="EMBL/GenBank/DDBJ databases">
        <title>Phylogenomics reveals ancestral predisposition of the termite-cultivated fungus Termitomyces towards a domesticated lifestyle.</title>
        <authorList>
            <person name="Auxier B."/>
            <person name="Grum-Grzhimaylo A."/>
            <person name="Cardenas M.E."/>
            <person name="Lodge J.D."/>
            <person name="Laessoe T."/>
            <person name="Pedersen O."/>
            <person name="Smith M.E."/>
            <person name="Kuyper T.W."/>
            <person name="Franco-Molano E.A."/>
            <person name="Baroni T.J."/>
            <person name="Aanen D.K."/>
        </authorList>
    </citation>
    <scope>NUCLEOTIDE SEQUENCE</scope>
    <source>
        <strain evidence="1">D49</strain>
    </source>
</reference>